<dbReference type="InterPro" id="IPR001810">
    <property type="entry name" value="F-box_dom"/>
</dbReference>
<evidence type="ECO:0000259" key="1">
    <source>
        <dbReference type="Pfam" id="PF12937"/>
    </source>
</evidence>
<dbReference type="RefSeq" id="XP_009053890.1">
    <property type="nucleotide sequence ID" value="XM_009055642.1"/>
</dbReference>
<dbReference type="Pfam" id="PF12937">
    <property type="entry name" value="F-box-like"/>
    <property type="match status" value="1"/>
</dbReference>
<gene>
    <name evidence="3" type="ORF">LOTGIDRAFT_116838</name>
</gene>
<dbReference type="GeneID" id="20231407"/>
<dbReference type="InterPro" id="IPR057207">
    <property type="entry name" value="FBXL15_LRR"/>
</dbReference>
<accession>V4AP36</accession>
<proteinExistence type="predicted"/>
<dbReference type="SMART" id="SM00367">
    <property type="entry name" value="LRR_CC"/>
    <property type="match status" value="5"/>
</dbReference>
<dbReference type="EMBL" id="KB201656">
    <property type="protein sequence ID" value="ESO95381.1"/>
    <property type="molecule type" value="Genomic_DNA"/>
</dbReference>
<feature type="domain" description="F-box" evidence="1">
    <location>
        <begin position="44"/>
        <end position="81"/>
    </location>
</feature>
<dbReference type="PANTHER" id="PTHR13318">
    <property type="entry name" value="PARTNER OF PAIRED, ISOFORM B-RELATED"/>
    <property type="match status" value="1"/>
</dbReference>
<reference evidence="3 4" key="1">
    <citation type="journal article" date="2013" name="Nature">
        <title>Insights into bilaterian evolution from three spiralian genomes.</title>
        <authorList>
            <person name="Simakov O."/>
            <person name="Marletaz F."/>
            <person name="Cho S.J."/>
            <person name="Edsinger-Gonzales E."/>
            <person name="Havlak P."/>
            <person name="Hellsten U."/>
            <person name="Kuo D.H."/>
            <person name="Larsson T."/>
            <person name="Lv J."/>
            <person name="Arendt D."/>
            <person name="Savage R."/>
            <person name="Osoegawa K."/>
            <person name="de Jong P."/>
            <person name="Grimwood J."/>
            <person name="Chapman J.A."/>
            <person name="Shapiro H."/>
            <person name="Aerts A."/>
            <person name="Otillar R.P."/>
            <person name="Terry A.Y."/>
            <person name="Boore J.L."/>
            <person name="Grigoriev I.V."/>
            <person name="Lindberg D.R."/>
            <person name="Seaver E.C."/>
            <person name="Weisblat D.A."/>
            <person name="Putnam N.H."/>
            <person name="Rokhsar D.S."/>
        </authorList>
    </citation>
    <scope>NUCLEOTIDE SEQUENCE [LARGE SCALE GENOMIC DNA]</scope>
</reference>
<dbReference type="Gene3D" id="3.80.10.10">
    <property type="entry name" value="Ribonuclease Inhibitor"/>
    <property type="match status" value="1"/>
</dbReference>
<dbReference type="GO" id="GO:0031146">
    <property type="term" value="P:SCF-dependent proteasomal ubiquitin-dependent protein catabolic process"/>
    <property type="evidence" value="ECO:0007669"/>
    <property type="project" value="TreeGrafter"/>
</dbReference>
<evidence type="ECO:0000313" key="3">
    <source>
        <dbReference type="EMBL" id="ESO95381.1"/>
    </source>
</evidence>
<dbReference type="InterPro" id="IPR006553">
    <property type="entry name" value="Leu-rich_rpt_Cys-con_subtyp"/>
</dbReference>
<dbReference type="OMA" id="PWATISA"/>
<protein>
    <submittedName>
        <fullName evidence="3">Uncharacterized protein</fullName>
    </submittedName>
</protein>
<dbReference type="HOGENOM" id="CLU_060048_0_0_1"/>
<name>V4AP36_LOTGI</name>
<dbReference type="CTD" id="20231407"/>
<organism evidence="3 4">
    <name type="scientific">Lottia gigantea</name>
    <name type="common">Giant owl limpet</name>
    <dbReference type="NCBI Taxonomy" id="225164"/>
    <lineage>
        <taxon>Eukaryota</taxon>
        <taxon>Metazoa</taxon>
        <taxon>Spiralia</taxon>
        <taxon>Lophotrochozoa</taxon>
        <taxon>Mollusca</taxon>
        <taxon>Gastropoda</taxon>
        <taxon>Patellogastropoda</taxon>
        <taxon>Lottioidea</taxon>
        <taxon>Lottiidae</taxon>
        <taxon>Lottia</taxon>
    </lineage>
</organism>
<feature type="domain" description="F-box/LRR-repeat protein 15-like leucin rich repeat" evidence="2">
    <location>
        <begin position="177"/>
        <end position="287"/>
    </location>
</feature>
<dbReference type="OrthoDB" id="5876800at2759"/>
<dbReference type="Pfam" id="PF25372">
    <property type="entry name" value="DUF7885"/>
    <property type="match status" value="1"/>
</dbReference>
<dbReference type="AlphaFoldDB" id="V4AP36"/>
<dbReference type="SUPFAM" id="SSF52047">
    <property type="entry name" value="RNI-like"/>
    <property type="match status" value="1"/>
</dbReference>
<dbReference type="KEGG" id="lgi:LOTGIDRAFT_116838"/>
<evidence type="ECO:0000313" key="4">
    <source>
        <dbReference type="Proteomes" id="UP000030746"/>
    </source>
</evidence>
<dbReference type="PANTHER" id="PTHR13318:SF95">
    <property type="entry name" value="F-BOX PROTEIN YLR352W"/>
    <property type="match status" value="1"/>
</dbReference>
<dbReference type="Proteomes" id="UP000030746">
    <property type="component" value="Unassembled WGS sequence"/>
</dbReference>
<keyword evidence="4" id="KW-1185">Reference proteome</keyword>
<dbReference type="STRING" id="225164.V4AP36"/>
<dbReference type="GO" id="GO:0019005">
    <property type="term" value="C:SCF ubiquitin ligase complex"/>
    <property type="evidence" value="ECO:0007669"/>
    <property type="project" value="TreeGrafter"/>
</dbReference>
<sequence>MLDKEKESQHVQEKYVVRPAPLQAPPAHVELQNGQKHILNRLLWMQIFAYLNESDLSMCMAVCKTWNWWCLDRKLWTTIDLSRKRLKQVHLIGIVKRQPANLILVSSVISQKQLVWLVARLPRLQKLDLTYCSWATVCGLCSSSCPLLRTLLLKWAVGIRENCFRDLVLPPVDGRPGVLDVSRLSHLRNLDLSGCEITDQSLELIVQHMTFLEKLGLSYCMRLTDAGIETLFGGSNPLTSTIKELDLSGCNQLTDISVAFTFKSCSSLMSLTFKSCPKINRLSIQKFVDTFSPKKLIMNSTEMKIIVKT</sequence>
<evidence type="ECO:0000259" key="2">
    <source>
        <dbReference type="Pfam" id="PF25372"/>
    </source>
</evidence>
<dbReference type="InterPro" id="IPR032675">
    <property type="entry name" value="LRR_dom_sf"/>
</dbReference>